<keyword evidence="2" id="KW-1185">Reference proteome</keyword>
<proteinExistence type="predicted"/>
<evidence type="ECO:0000313" key="1">
    <source>
        <dbReference type="Ensembl" id="ENSPEMP00000031393.1"/>
    </source>
</evidence>
<reference evidence="1" key="2">
    <citation type="submission" date="2025-08" db="UniProtKB">
        <authorList>
            <consortium name="Ensembl"/>
        </authorList>
    </citation>
    <scope>IDENTIFICATION</scope>
</reference>
<organism evidence="1 2">
    <name type="scientific">Peromyscus maniculatus bairdii</name>
    <name type="common">Prairie deer mouse</name>
    <dbReference type="NCBI Taxonomy" id="230844"/>
    <lineage>
        <taxon>Eukaryota</taxon>
        <taxon>Metazoa</taxon>
        <taxon>Chordata</taxon>
        <taxon>Craniata</taxon>
        <taxon>Vertebrata</taxon>
        <taxon>Euteleostomi</taxon>
        <taxon>Mammalia</taxon>
        <taxon>Eutheria</taxon>
        <taxon>Euarchontoglires</taxon>
        <taxon>Glires</taxon>
        <taxon>Rodentia</taxon>
        <taxon>Myomorpha</taxon>
        <taxon>Muroidea</taxon>
        <taxon>Cricetidae</taxon>
        <taxon>Neotominae</taxon>
        <taxon>Peromyscus</taxon>
    </lineage>
</organism>
<dbReference type="AlphaFoldDB" id="A0A8C8U8I3"/>
<reference evidence="1 2" key="1">
    <citation type="submission" date="2018-10" db="EMBL/GenBank/DDBJ databases">
        <title>Improved assembly of the deer mouse Peromyscus maniculatus genome.</title>
        <authorList>
            <person name="Lassance J.-M."/>
            <person name="Hoekstra H.E."/>
        </authorList>
    </citation>
    <scope>NUCLEOTIDE SEQUENCE [LARGE SCALE GENOMIC DNA]</scope>
</reference>
<reference evidence="1" key="3">
    <citation type="submission" date="2025-09" db="UniProtKB">
        <authorList>
            <consortium name="Ensembl"/>
        </authorList>
    </citation>
    <scope>IDENTIFICATION</scope>
</reference>
<evidence type="ECO:0000313" key="2">
    <source>
        <dbReference type="Proteomes" id="UP000694547"/>
    </source>
</evidence>
<name>A0A8C8U8I3_PERMB</name>
<dbReference type="Ensembl" id="ENSPEMT00000034065.1">
    <property type="protein sequence ID" value="ENSPEMP00000031393.1"/>
    <property type="gene ID" value="ENSPEMG00000029845.1"/>
</dbReference>
<dbReference type="Proteomes" id="UP000694547">
    <property type="component" value="Chromosome 13"/>
</dbReference>
<protein>
    <submittedName>
        <fullName evidence="1">Uncharacterized protein</fullName>
    </submittedName>
</protein>
<sequence length="122" mass="13747">MNIITQLCRLLKICPPIAIPIKCRYMVLGLMAEAHRKNGRCIQVHDLISGPSRSTIFGKAVHFCVAIFLTACDGVPHIKVSGQRLHAKLPRQVRGIMWCEPGMFNFPYVLPLIIRELAQKVK</sequence>
<accession>A0A8C8U8I3</accession>